<dbReference type="InterPro" id="IPR045572">
    <property type="entry name" value="RE_endonuc_C"/>
</dbReference>
<dbReference type="CDD" id="cd18785">
    <property type="entry name" value="SF2_C"/>
    <property type="match status" value="1"/>
</dbReference>
<evidence type="ECO:0000259" key="1">
    <source>
        <dbReference type="Pfam" id="PF04851"/>
    </source>
</evidence>
<name>A0A8J8FJJ9_9BACT</name>
<dbReference type="Pfam" id="PF04851">
    <property type="entry name" value="ResIII"/>
    <property type="match status" value="1"/>
</dbReference>
<dbReference type="GO" id="GO:0003677">
    <property type="term" value="F:DNA binding"/>
    <property type="evidence" value="ECO:0007669"/>
    <property type="project" value="InterPro"/>
</dbReference>
<dbReference type="SUPFAM" id="SSF52540">
    <property type="entry name" value="P-loop containing nucleoside triphosphate hydrolases"/>
    <property type="match status" value="1"/>
</dbReference>
<dbReference type="Proteomes" id="UP000598971">
    <property type="component" value="Unassembled WGS sequence"/>
</dbReference>
<feature type="domain" description="Helicase/UvrB N-terminal" evidence="1">
    <location>
        <begin position="78"/>
        <end position="254"/>
    </location>
</feature>
<keyword evidence="3" id="KW-0378">Hydrolase</keyword>
<dbReference type="GO" id="GO:0005524">
    <property type="term" value="F:ATP binding"/>
    <property type="evidence" value="ECO:0007669"/>
    <property type="project" value="InterPro"/>
</dbReference>
<keyword evidence="3" id="KW-0255">Endonuclease</keyword>
<reference evidence="3" key="1">
    <citation type="submission" date="2019-10" db="EMBL/GenBank/DDBJ databases">
        <title>Draft genome sequence of Panacibacter sp. KCS-6.</title>
        <authorList>
            <person name="Yim K.J."/>
        </authorList>
    </citation>
    <scope>NUCLEOTIDE SEQUENCE</scope>
    <source>
        <strain evidence="3">KCS-6</strain>
    </source>
</reference>
<keyword evidence="3" id="KW-0540">Nuclease</keyword>
<organism evidence="3 4">
    <name type="scientific">Limnovirga soli</name>
    <dbReference type="NCBI Taxonomy" id="2656915"/>
    <lineage>
        <taxon>Bacteria</taxon>
        <taxon>Pseudomonadati</taxon>
        <taxon>Bacteroidota</taxon>
        <taxon>Chitinophagia</taxon>
        <taxon>Chitinophagales</taxon>
        <taxon>Chitinophagaceae</taxon>
        <taxon>Limnovirga</taxon>
    </lineage>
</organism>
<dbReference type="EMBL" id="WHPF01000019">
    <property type="protein sequence ID" value="NNV57802.1"/>
    <property type="molecule type" value="Genomic_DNA"/>
</dbReference>
<dbReference type="InterPro" id="IPR027417">
    <property type="entry name" value="P-loop_NTPase"/>
</dbReference>
<dbReference type="Pfam" id="PF19778">
    <property type="entry name" value="RE_endonuc"/>
    <property type="match status" value="1"/>
</dbReference>
<dbReference type="RefSeq" id="WP_171609750.1">
    <property type="nucleotide sequence ID" value="NZ_WHPF01000019.1"/>
</dbReference>
<sequence>MELILKNDLPHQVKAYTAIANVLSAGLIQKNSLYYQNPTLLLDRQTLMTNMTQVQKDNAIPAEYKTLNEIGSYLNLDIKMETGTGKTYVYTAAMFELHKRYGINKFIVAVPTLAIKAGAKQFMQDGYTKRHFKDQCGYGTELDVLVLEATKKKKGKNYFPGVVREFVAGSSQNANKIYVLLTNMSLLGGTSKLLTDTYDYGVEGFYKPIEGIKATKPFVIIDEPHRFSKTQKAYEFIEKNICPQTIIRFGATFPEIETGRGRNKIKRKDYHNLLYDLNSFQAFNQNLIKGIAKEHFEPVSQKQDKVKIMGVQSKTSVRFNLIQKEGPTKSFELQKGDSLGMIAPELEGIVIDGITTSTVELSNGQVKSTGEEFSTDIYSTSYQESMIRLALERHLETERINFGRNNKIKTLALFFIDDIYSYRVNEGQEKQPYLKESFERLLSENIDAVIPKLTEQENEYKEYLLASKADLNATHAGYFSQDNSSSDEAIAQEVQEILYEKKKLLAIKDEEGNFSTRRFLFSKWTLKEGWDNPNVFTIAKLRSSGSENSKIQEVGRGLRLPVDEFGNRISNEDFKLNYVIDFTEADFAQKLVNEINADLPQGFAITDEMIAEVALKRNLDTDDLFVELLSKKFIDRNKNIKAENSDKFFEEYPEFTVGLQKGKVEDRNKKKEKKIKIRKAVYAELKTLWEEINSKYILHYERIEQENFLFNELLGLLRNGVFSDTYIISRREELNTTGTKATINEDTGVQYKINKPLRYNDFLKRINRQTNLSIQLLHAVLSEYAKVNNVQAERINEQSAANFVKLFQDWKIEKLSGRFSYSKANLPVKATALTFSDGTPRSEITQGVIGTKFIDGTPSAKYLYDVYAFDSPLEKENLLVDGIQEIIVYGKIPRSSIAIPTITGQSYSPDFMYVVKKDNGEKILNVIVETKDVENQTSLRGIEQAKIDCAKVFFNQLTIDGYKVEFKTQLNNKKIKQIIDEVLI</sequence>
<gene>
    <name evidence="3" type="ORF">GD597_20205</name>
</gene>
<dbReference type="NCBIfam" id="NF012027">
    <property type="entry name" value="PRK15483.1"/>
    <property type="match status" value="1"/>
</dbReference>
<dbReference type="Gene3D" id="3.40.50.300">
    <property type="entry name" value="P-loop containing nucleotide triphosphate hydrolases"/>
    <property type="match status" value="2"/>
</dbReference>
<evidence type="ECO:0000313" key="3">
    <source>
        <dbReference type="EMBL" id="NNV57802.1"/>
    </source>
</evidence>
<dbReference type="AlphaFoldDB" id="A0A8J8FJJ9"/>
<dbReference type="GO" id="GO:0015668">
    <property type="term" value="F:type III site-specific deoxyribonuclease activity"/>
    <property type="evidence" value="ECO:0007669"/>
    <property type="project" value="InterPro"/>
</dbReference>
<protein>
    <submittedName>
        <fullName evidence="3">Type III restriction-modification system endonuclease</fullName>
    </submittedName>
</protein>
<evidence type="ECO:0000313" key="4">
    <source>
        <dbReference type="Proteomes" id="UP000598971"/>
    </source>
</evidence>
<proteinExistence type="predicted"/>
<dbReference type="InterPro" id="IPR006935">
    <property type="entry name" value="Helicase/UvrB_N"/>
</dbReference>
<keyword evidence="4" id="KW-1185">Reference proteome</keyword>
<feature type="domain" description="Type III restriction enzyme C-terminal endonuclease" evidence="2">
    <location>
        <begin position="861"/>
        <end position="971"/>
    </location>
</feature>
<accession>A0A8J8FJJ9</accession>
<comment type="caution">
    <text evidence="3">The sequence shown here is derived from an EMBL/GenBank/DDBJ whole genome shotgun (WGS) entry which is preliminary data.</text>
</comment>
<evidence type="ECO:0000259" key="2">
    <source>
        <dbReference type="Pfam" id="PF19778"/>
    </source>
</evidence>